<keyword evidence="2" id="KW-1185">Reference proteome</keyword>
<accession>A0A0N8PT68</accession>
<comment type="caution">
    <text evidence="1">The sequence shown here is derived from an EMBL/GenBank/DDBJ whole genome shotgun (WGS) entry which is preliminary data.</text>
</comment>
<reference evidence="1 2" key="1">
    <citation type="submission" date="2015-09" db="EMBL/GenBank/DDBJ databases">
        <title>Draft genome sequence of Kouleothrix aurantiaca JCM 19913.</title>
        <authorList>
            <person name="Hemp J."/>
        </authorList>
    </citation>
    <scope>NUCLEOTIDE SEQUENCE [LARGE SCALE GENOMIC DNA]</scope>
    <source>
        <strain evidence="1 2">COM-B</strain>
    </source>
</reference>
<protein>
    <submittedName>
        <fullName evidence="1">Uncharacterized protein</fullName>
    </submittedName>
</protein>
<proteinExistence type="predicted"/>
<name>A0A0N8PT68_9CHLR</name>
<dbReference type="AlphaFoldDB" id="A0A0N8PT68"/>
<gene>
    <name evidence="1" type="ORF">SE17_02340</name>
</gene>
<dbReference type="EMBL" id="LJCR01000024">
    <property type="protein sequence ID" value="KPV54685.1"/>
    <property type="molecule type" value="Genomic_DNA"/>
</dbReference>
<feature type="non-terminal residue" evidence="1">
    <location>
        <position position="1"/>
    </location>
</feature>
<evidence type="ECO:0000313" key="1">
    <source>
        <dbReference type="EMBL" id="KPV54685.1"/>
    </source>
</evidence>
<evidence type="ECO:0000313" key="2">
    <source>
        <dbReference type="Proteomes" id="UP000050509"/>
    </source>
</evidence>
<organism evidence="1 2">
    <name type="scientific">Kouleothrix aurantiaca</name>
    <dbReference type="NCBI Taxonomy" id="186479"/>
    <lineage>
        <taxon>Bacteria</taxon>
        <taxon>Bacillati</taxon>
        <taxon>Chloroflexota</taxon>
        <taxon>Chloroflexia</taxon>
        <taxon>Chloroflexales</taxon>
        <taxon>Roseiflexineae</taxon>
        <taxon>Roseiflexaceae</taxon>
        <taxon>Kouleothrix</taxon>
    </lineage>
</organism>
<sequence length="109" mass="11793">AQYTATTSTDTQKVRNLTTAVTLARLLHRRYAKQSSFSSQGTSVQLLERAKYWQQMVNDLSDDLRMAQMEAGNIDQGGILYAGRQTSFVDDLGLHLGAAGGGSLGGILQ</sequence>
<dbReference type="Proteomes" id="UP000050509">
    <property type="component" value="Unassembled WGS sequence"/>
</dbReference>